<dbReference type="FunFam" id="1.10.8.430:FF:000003">
    <property type="entry name" value="Probable disease resistance protein At5g66910"/>
    <property type="match status" value="1"/>
</dbReference>
<reference evidence="8" key="1">
    <citation type="submission" date="2023-07" db="EMBL/GenBank/DDBJ databases">
        <title>draft genome sequence of fig (Ficus carica).</title>
        <authorList>
            <person name="Takahashi T."/>
            <person name="Nishimura K."/>
        </authorList>
    </citation>
    <scope>NUCLEOTIDE SEQUENCE</scope>
</reference>
<dbReference type="InterPro" id="IPR042197">
    <property type="entry name" value="Apaf_helical"/>
</dbReference>
<dbReference type="PANTHER" id="PTHR23155">
    <property type="entry name" value="DISEASE RESISTANCE PROTEIN RP"/>
    <property type="match status" value="1"/>
</dbReference>
<dbReference type="InterPro" id="IPR002182">
    <property type="entry name" value="NB-ARC"/>
</dbReference>
<comment type="caution">
    <text evidence="8">The sequence shown here is derived from an EMBL/GenBank/DDBJ whole genome shotgun (WGS) entry which is preliminary data.</text>
</comment>
<keyword evidence="2" id="KW-0547">Nucleotide-binding</keyword>
<dbReference type="Gene3D" id="1.10.10.10">
    <property type="entry name" value="Winged helix-like DNA-binding domain superfamily/Winged helix DNA-binding domain"/>
    <property type="match status" value="1"/>
</dbReference>
<evidence type="ECO:0000259" key="4">
    <source>
        <dbReference type="Pfam" id="PF00931"/>
    </source>
</evidence>
<dbReference type="PRINTS" id="PR00364">
    <property type="entry name" value="DISEASERSIST"/>
</dbReference>
<accession>A0AA88JAA8</accession>
<organism evidence="8 9">
    <name type="scientific">Ficus carica</name>
    <name type="common">Common fig</name>
    <dbReference type="NCBI Taxonomy" id="3494"/>
    <lineage>
        <taxon>Eukaryota</taxon>
        <taxon>Viridiplantae</taxon>
        <taxon>Streptophyta</taxon>
        <taxon>Embryophyta</taxon>
        <taxon>Tracheophyta</taxon>
        <taxon>Spermatophyta</taxon>
        <taxon>Magnoliopsida</taxon>
        <taxon>eudicotyledons</taxon>
        <taxon>Gunneridae</taxon>
        <taxon>Pentapetalae</taxon>
        <taxon>rosids</taxon>
        <taxon>fabids</taxon>
        <taxon>Rosales</taxon>
        <taxon>Moraceae</taxon>
        <taxon>Ficeae</taxon>
        <taxon>Ficus</taxon>
    </lineage>
</organism>
<dbReference type="SUPFAM" id="SSF52540">
    <property type="entry name" value="P-loop containing nucleoside triphosphate hydrolases"/>
    <property type="match status" value="1"/>
</dbReference>
<evidence type="ECO:0000313" key="9">
    <source>
        <dbReference type="Proteomes" id="UP001187192"/>
    </source>
</evidence>
<dbReference type="InterPro" id="IPR058922">
    <property type="entry name" value="WHD_DRP"/>
</dbReference>
<dbReference type="Gene3D" id="3.80.10.10">
    <property type="entry name" value="Ribonuclease Inhibitor"/>
    <property type="match status" value="1"/>
</dbReference>
<dbReference type="GO" id="GO:0043531">
    <property type="term" value="F:ADP binding"/>
    <property type="evidence" value="ECO:0007669"/>
    <property type="project" value="InterPro"/>
</dbReference>
<dbReference type="InterPro" id="IPR044974">
    <property type="entry name" value="Disease_R_plants"/>
</dbReference>
<sequence length="1008" mass="115378">MAETAVGLVINKLIPLLTEEAYLLKGIHKEVEEIKCDLDYILAFLNDADKRAETERRMTSSHGVKLWVQKLRKSAFELEVVIDEHTHLMALQQRRHKHRFIGFLHRNACLIIKLKPRHDIASKIQDIKRRVRDINEKSAIYGFNSVSQGSIDTSPSNGWSDPRKDSYFLKETEVVGVESARDELIERLEGESCHHGVISVVGMGGVGKTTLVHQVYEHVKGRFDCHAWIEVSQSYNKVELLRSLISKICQARGEFAPEGIDAMDERTVTTELRDHLQGKRYVVVFDDVWNINFWADIKNALPESEICGRIVITTRDVEVANFCKTTSSFVHIHHLKPLSPEKAWELFCNKAFHTESETDCPTYLKELSWKIVERCDGLPLAIVVIAGLLSTKNKNVEQWKKLHDSLSSELDSNEHLTSITRILSLSYNDLSYYLKSCFLYFGIFPEDKSVKPGRLTRKWIAEGFVRPKNDKSLEVVADEYLVELINRNLVQVSKTKLGGKAKSCRVHDLLREIILKKMEDLSFCQVLSQSYLSLKMTSQRLSITHGSCNFLQRNPKTSHVRSIFTFHDDKIPNPVVSTIVTNFKLLKVLDFEDAPCLDHLPRDIGNLFHLSYLSVRGSRVRLLPKSIGKLQNLETLDLKQSQVSELPVEINRLRKLRHLFAYHIEFKTDSPGRVQRGVKIGEGIGFLKALQKLYFIEADTEGFDLFKKLCKLTELRKLGIKRLRSEDCMALCDCIQKMEHLESLSIASTSEDGTINMDSMSSPPPFLRHLNLDGRLSKFPEWITKLQNLVRIRFGLSKLDDDPLKALNNLHNLLELGIYYDAYCGKELHFEGGTFPKLKVLCLSDLNSLNSIVIEEEALCDLERFVIGYCPQITEVPCGLRHLRNLKVLGFIAMPTKFLMFQDFHSLQAILEVRFAHEVDGEYTIFDLESLMMIQERMKRNNEVEWESSHFEELLTGIVASIPNQFRKGFLMLEGASPLSDQFVSSRKSKEVITDKPHAGKLTLMPFD</sequence>
<dbReference type="AlphaFoldDB" id="A0AA88JAA8"/>
<protein>
    <submittedName>
        <fullName evidence="8">Uncharacterized protein</fullName>
    </submittedName>
</protein>
<dbReference type="SUPFAM" id="SSF52058">
    <property type="entry name" value="L domain-like"/>
    <property type="match status" value="1"/>
</dbReference>
<evidence type="ECO:0000256" key="2">
    <source>
        <dbReference type="ARBA" id="ARBA00022741"/>
    </source>
</evidence>
<dbReference type="Gene3D" id="1.10.8.430">
    <property type="entry name" value="Helical domain of apoptotic protease-activating factors"/>
    <property type="match status" value="1"/>
</dbReference>
<dbReference type="Proteomes" id="UP001187192">
    <property type="component" value="Unassembled WGS sequence"/>
</dbReference>
<keyword evidence="3" id="KW-0611">Plant defense</keyword>
<dbReference type="InterPro" id="IPR041118">
    <property type="entry name" value="Rx_N"/>
</dbReference>
<feature type="domain" description="Disease resistance N-terminal" evidence="5">
    <location>
        <begin position="5"/>
        <end position="99"/>
    </location>
</feature>
<dbReference type="PANTHER" id="PTHR23155:SF1052">
    <property type="entry name" value="DISEASE RESISTANCE PROTEIN RPM1"/>
    <property type="match status" value="1"/>
</dbReference>
<dbReference type="InterPro" id="IPR027417">
    <property type="entry name" value="P-loop_NTPase"/>
</dbReference>
<dbReference type="Pfam" id="PF00931">
    <property type="entry name" value="NB-ARC"/>
    <property type="match status" value="1"/>
</dbReference>
<name>A0AA88JAA8_FICCA</name>
<dbReference type="InterPro" id="IPR032675">
    <property type="entry name" value="LRR_dom_sf"/>
</dbReference>
<evidence type="ECO:0000256" key="3">
    <source>
        <dbReference type="ARBA" id="ARBA00022821"/>
    </source>
</evidence>
<evidence type="ECO:0000256" key="1">
    <source>
        <dbReference type="ARBA" id="ARBA00022737"/>
    </source>
</evidence>
<dbReference type="Gene3D" id="1.20.5.4130">
    <property type="match status" value="1"/>
</dbReference>
<proteinExistence type="predicted"/>
<evidence type="ECO:0000259" key="5">
    <source>
        <dbReference type="Pfam" id="PF18052"/>
    </source>
</evidence>
<dbReference type="InterPro" id="IPR036388">
    <property type="entry name" value="WH-like_DNA-bd_sf"/>
</dbReference>
<dbReference type="CDD" id="cd14798">
    <property type="entry name" value="RX-CC_like"/>
    <property type="match status" value="1"/>
</dbReference>
<dbReference type="Pfam" id="PF23598">
    <property type="entry name" value="LRR_14"/>
    <property type="match status" value="1"/>
</dbReference>
<dbReference type="FunFam" id="3.40.50.300:FF:001091">
    <property type="entry name" value="Probable disease resistance protein At1g61300"/>
    <property type="match status" value="1"/>
</dbReference>
<evidence type="ECO:0000259" key="7">
    <source>
        <dbReference type="Pfam" id="PF23598"/>
    </source>
</evidence>
<dbReference type="Pfam" id="PF18052">
    <property type="entry name" value="Rx_N"/>
    <property type="match status" value="1"/>
</dbReference>
<evidence type="ECO:0000313" key="8">
    <source>
        <dbReference type="EMBL" id="GMN66575.1"/>
    </source>
</evidence>
<dbReference type="InterPro" id="IPR055414">
    <property type="entry name" value="LRR_R13L4/SHOC2-like"/>
</dbReference>
<feature type="domain" description="Disease resistance protein winged helix" evidence="6">
    <location>
        <begin position="443"/>
        <end position="514"/>
    </location>
</feature>
<dbReference type="FunFam" id="1.10.10.10:FF:000322">
    <property type="entry name" value="Probable disease resistance protein At1g63360"/>
    <property type="match status" value="1"/>
</dbReference>
<dbReference type="InterPro" id="IPR038005">
    <property type="entry name" value="RX-like_CC"/>
</dbReference>
<feature type="domain" description="Disease resistance R13L4/SHOC-2-like LRR" evidence="7">
    <location>
        <begin position="559"/>
        <end position="887"/>
    </location>
</feature>
<dbReference type="GO" id="GO:0098542">
    <property type="term" value="P:defense response to other organism"/>
    <property type="evidence" value="ECO:0007669"/>
    <property type="project" value="TreeGrafter"/>
</dbReference>
<keyword evidence="9" id="KW-1185">Reference proteome</keyword>
<evidence type="ECO:0000259" key="6">
    <source>
        <dbReference type="Pfam" id="PF23559"/>
    </source>
</evidence>
<feature type="domain" description="NB-ARC" evidence="4">
    <location>
        <begin position="180"/>
        <end position="356"/>
    </location>
</feature>
<dbReference type="EMBL" id="BTGU01000339">
    <property type="protein sequence ID" value="GMN66575.1"/>
    <property type="molecule type" value="Genomic_DNA"/>
</dbReference>
<dbReference type="Gene3D" id="3.40.50.300">
    <property type="entry name" value="P-loop containing nucleotide triphosphate hydrolases"/>
    <property type="match status" value="1"/>
</dbReference>
<gene>
    <name evidence="8" type="ORF">TIFTF001_035632</name>
</gene>
<keyword evidence="1" id="KW-0677">Repeat</keyword>
<dbReference type="Pfam" id="PF23559">
    <property type="entry name" value="WHD_DRP"/>
    <property type="match status" value="1"/>
</dbReference>